<proteinExistence type="predicted"/>
<sequence length="211" mass="23528">MAYSNFTDVEAIANELNLSVISRKHLFSDIPAIDYSQLLTQILEDNVPLALAINTEKSRSELIITPILVELRKKMQDKISLFSGREFNVAPEKGLNGFCDFLISRSPEQLFIQAPAIAIVEAKNDNIQGGLAQCIAEMVAAQLFNEQKQNAIARIYGVVTTGTNWRFLQLEDRVVQVDLTEYFLDNLGQIIGIFCACIDDREDGSVESPDL</sequence>
<comment type="caution">
    <text evidence="1">The sequence shown here is derived from an EMBL/GenBank/DDBJ whole genome shotgun (WGS) entry which is preliminary data.</text>
</comment>
<accession>A0ABT7C191</accession>
<reference evidence="1 2" key="1">
    <citation type="submission" date="2023-01" db="EMBL/GenBank/DDBJ databases">
        <title>Novel diversity within Roseofilum (Cyanobacteria; Desertifilaceae) from marine benthic mats with descriptions of four novel species.</title>
        <authorList>
            <person name="Wang Y."/>
            <person name="Berthold D.E."/>
            <person name="Hu J."/>
            <person name="Lefler F.W."/>
            <person name="Laughinghouse H.D. IV."/>
        </authorList>
    </citation>
    <scope>NUCLEOTIDE SEQUENCE [LARGE SCALE GENOMIC DNA]</scope>
    <source>
        <strain evidence="1 2">BLCC-M143</strain>
    </source>
</reference>
<keyword evidence="2" id="KW-1185">Reference proteome</keyword>
<dbReference type="RefSeq" id="WP_283759863.1">
    <property type="nucleotide sequence ID" value="NZ_JAQOSQ010000028.1"/>
</dbReference>
<dbReference type="Proteomes" id="UP001232992">
    <property type="component" value="Unassembled WGS sequence"/>
</dbReference>
<name>A0ABT7C191_9CYAN</name>
<protein>
    <submittedName>
        <fullName evidence="1">Uncharacterized protein</fullName>
    </submittedName>
</protein>
<evidence type="ECO:0000313" key="1">
    <source>
        <dbReference type="EMBL" id="MDJ1185216.1"/>
    </source>
</evidence>
<organism evidence="1 2">
    <name type="scientific">Roseofilum casamattae BLCC-M143</name>
    <dbReference type="NCBI Taxonomy" id="3022442"/>
    <lineage>
        <taxon>Bacteria</taxon>
        <taxon>Bacillati</taxon>
        <taxon>Cyanobacteriota</taxon>
        <taxon>Cyanophyceae</taxon>
        <taxon>Desertifilales</taxon>
        <taxon>Desertifilaceae</taxon>
        <taxon>Roseofilum</taxon>
        <taxon>Roseofilum casamattae</taxon>
    </lineage>
</organism>
<dbReference type="EMBL" id="JAQOSQ010000028">
    <property type="protein sequence ID" value="MDJ1185216.1"/>
    <property type="molecule type" value="Genomic_DNA"/>
</dbReference>
<gene>
    <name evidence="1" type="ORF">PMH09_18670</name>
</gene>
<evidence type="ECO:0000313" key="2">
    <source>
        <dbReference type="Proteomes" id="UP001232992"/>
    </source>
</evidence>